<dbReference type="AlphaFoldDB" id="A0A291QL48"/>
<evidence type="ECO:0000256" key="1">
    <source>
        <dbReference type="SAM" id="MobiDB-lite"/>
    </source>
</evidence>
<feature type="transmembrane region" description="Helical" evidence="2">
    <location>
        <begin position="6"/>
        <end position="32"/>
    </location>
</feature>
<dbReference type="Pfam" id="PF20087">
    <property type="entry name" value="DUF6479"/>
    <property type="match status" value="1"/>
</dbReference>
<dbReference type="EMBL" id="CP022685">
    <property type="protein sequence ID" value="ATL32550.1"/>
    <property type="molecule type" value="Genomic_DNA"/>
</dbReference>
<organism evidence="3 4">
    <name type="scientific">Streptomyces formicae</name>
    <dbReference type="NCBI Taxonomy" id="1616117"/>
    <lineage>
        <taxon>Bacteria</taxon>
        <taxon>Bacillati</taxon>
        <taxon>Actinomycetota</taxon>
        <taxon>Actinomycetes</taxon>
        <taxon>Kitasatosporales</taxon>
        <taxon>Streptomycetaceae</taxon>
        <taxon>Streptomyces</taxon>
    </lineage>
</organism>
<feature type="region of interest" description="Disordered" evidence="1">
    <location>
        <begin position="40"/>
        <end position="121"/>
    </location>
</feature>
<dbReference type="KEGG" id="sfk:KY5_7532"/>
<evidence type="ECO:0000256" key="2">
    <source>
        <dbReference type="SAM" id="Phobius"/>
    </source>
</evidence>
<protein>
    <submittedName>
        <fullName evidence="3">Putative membrane protein</fullName>
    </submittedName>
</protein>
<dbReference type="Proteomes" id="UP000221011">
    <property type="component" value="Chromosome"/>
</dbReference>
<proteinExistence type="predicted"/>
<reference evidence="3 4" key="1">
    <citation type="submission" date="2017-08" db="EMBL/GenBank/DDBJ databases">
        <title>Complete Genome Sequence of Streptomyces formicae KY5, the formicamycin producer.</title>
        <authorList>
            <person name="Holmes N.A."/>
            <person name="Devine R."/>
            <person name="Qin Z."/>
            <person name="Seipke R.F."/>
            <person name="Wilkinson B."/>
            <person name="Hutchings M.I."/>
        </authorList>
    </citation>
    <scope>NUCLEOTIDE SEQUENCE [LARGE SCALE GENOMIC DNA]</scope>
    <source>
        <strain evidence="3 4">KY5</strain>
    </source>
</reference>
<keyword evidence="2" id="KW-1133">Transmembrane helix</keyword>
<gene>
    <name evidence="3" type="ORF">KY5_7532</name>
</gene>
<evidence type="ECO:0000313" key="4">
    <source>
        <dbReference type="Proteomes" id="UP000221011"/>
    </source>
</evidence>
<feature type="compositionally biased region" description="Gly residues" evidence="1">
    <location>
        <begin position="111"/>
        <end position="121"/>
    </location>
</feature>
<name>A0A291QL48_9ACTN</name>
<feature type="compositionally biased region" description="Basic and acidic residues" evidence="1">
    <location>
        <begin position="60"/>
        <end position="88"/>
    </location>
</feature>
<evidence type="ECO:0000313" key="3">
    <source>
        <dbReference type="EMBL" id="ATL32550.1"/>
    </source>
</evidence>
<dbReference type="InterPro" id="IPR045513">
    <property type="entry name" value="DUF6479"/>
</dbReference>
<sequence length="121" mass="13278">MNAPLAFSVLSAAIAPFACGFVIAVALVWAVWMGIRVRRREPDPPRPAEQPKLPPSGPVREVREVREPDEVPKADDHHARLTPHELRGHGNMSTKRSENQKPRRWSRNSSGGFGSGGPGQT</sequence>
<keyword evidence="2" id="KW-0812">Transmembrane</keyword>
<dbReference type="RefSeq" id="WP_098246482.1">
    <property type="nucleotide sequence ID" value="NZ_CP022685.1"/>
</dbReference>
<keyword evidence="2" id="KW-0472">Membrane</keyword>
<feature type="compositionally biased region" description="Pro residues" evidence="1">
    <location>
        <begin position="47"/>
        <end position="57"/>
    </location>
</feature>
<accession>A0A291QL48</accession>
<keyword evidence="4" id="KW-1185">Reference proteome</keyword>